<evidence type="ECO:0000256" key="1">
    <source>
        <dbReference type="SAM" id="MobiDB-lite"/>
    </source>
</evidence>
<feature type="region of interest" description="Disordered" evidence="1">
    <location>
        <begin position="58"/>
        <end position="98"/>
    </location>
</feature>
<feature type="non-terminal residue" evidence="2">
    <location>
        <position position="1"/>
    </location>
</feature>
<reference evidence="2" key="1">
    <citation type="journal article" date="2019" name="Science">
        <title>Mutation of a bHLH transcription factor allowed almond domestication.</title>
        <authorList>
            <person name="Sanchez-Perez R."/>
            <person name="Pavan S."/>
            <person name="Mazzeo R."/>
            <person name="Moldovan C."/>
            <person name="Aiese Cigliano R."/>
            <person name="Del Cueto J."/>
            <person name="Ricciardi F."/>
            <person name="Lotti C."/>
            <person name="Ricciardi L."/>
            <person name="Dicenta F."/>
            <person name="Lopez-Marques R.L."/>
            <person name="Lindberg Moller B."/>
        </authorList>
    </citation>
    <scope>NUCLEOTIDE SEQUENCE</scope>
</reference>
<protein>
    <submittedName>
        <fullName evidence="2">2-oxoglutarate and Fe(II)-dependent oxygenase superfamily protein</fullName>
    </submittedName>
</protein>
<evidence type="ECO:0000313" key="2">
    <source>
        <dbReference type="EMBL" id="BBG99900.1"/>
    </source>
</evidence>
<gene>
    <name evidence="2" type="ORF">Prudu_009745</name>
</gene>
<sequence>WIYKTQPSLSSRAKTGRRFPELAGAASEHYRPRDRWRWNRSRVPYLFRQIPRPSMTCASRKLRKNDENSPKLIETSRPPISLLRPPFSSTQVEDFGFG</sequence>
<proteinExistence type="predicted"/>
<dbReference type="EMBL" id="AP019299">
    <property type="protein sequence ID" value="BBG99900.1"/>
    <property type="molecule type" value="Genomic_DNA"/>
</dbReference>
<organism evidence="2">
    <name type="scientific">Prunus dulcis</name>
    <name type="common">Almond</name>
    <name type="synonym">Amygdalus dulcis</name>
    <dbReference type="NCBI Taxonomy" id="3755"/>
    <lineage>
        <taxon>Eukaryota</taxon>
        <taxon>Viridiplantae</taxon>
        <taxon>Streptophyta</taxon>
        <taxon>Embryophyta</taxon>
        <taxon>Tracheophyta</taxon>
        <taxon>Spermatophyta</taxon>
        <taxon>Magnoliopsida</taxon>
        <taxon>eudicotyledons</taxon>
        <taxon>Gunneridae</taxon>
        <taxon>Pentapetalae</taxon>
        <taxon>rosids</taxon>
        <taxon>fabids</taxon>
        <taxon>Rosales</taxon>
        <taxon>Rosaceae</taxon>
        <taxon>Amygdaloideae</taxon>
        <taxon>Amygdaleae</taxon>
        <taxon>Prunus</taxon>
    </lineage>
</organism>
<accession>A0A4Y1R6R9</accession>
<dbReference type="AlphaFoldDB" id="A0A4Y1R6R9"/>
<name>A0A4Y1R6R9_PRUDU</name>